<feature type="transmembrane region" description="Helical" evidence="2">
    <location>
        <begin position="119"/>
        <end position="141"/>
    </location>
</feature>
<keyword evidence="5" id="KW-1185">Reference proteome</keyword>
<sequence length="342" mass="35998">MSDTVQEDGVNQPLSGLESGWAGLRVEREARGLSLNQVSAQLKLAPRQLEAIERGDLSALPGSAFSRGFVRNYARFLQLDPAPFLALIDASEGRPAAAISSQIYSPSLGRMPTPGNPRFSALPAALMVLLLAGVLGAGWYFQWFEVREEGVLLEEGVQSEPDAEALLRAPFETLTALSQPSSVQSMPRALASSPASASTPAPSSGAAVENNIPLPVSAQSAPQVRQSAPSAAQGLLPAVRQSAPSLPVARQSAPLNVPQAAASSLPRIVLAFEGESWVEVRDAADKVVFARMNQAGVLQEVQGNGPFVLVIGNAPKVKLSWKGKPVDLTPYIKGDVARVTVQ</sequence>
<dbReference type="SMART" id="SM00530">
    <property type="entry name" value="HTH_XRE"/>
    <property type="match status" value="1"/>
</dbReference>
<keyword evidence="2" id="KW-0812">Transmembrane</keyword>
<evidence type="ECO:0000256" key="2">
    <source>
        <dbReference type="SAM" id="Phobius"/>
    </source>
</evidence>
<dbReference type="InterPro" id="IPR050400">
    <property type="entry name" value="Bact_Cytoskel_RodZ"/>
</dbReference>
<keyword evidence="2" id="KW-1133">Transmembrane helix</keyword>
<dbReference type="PANTHER" id="PTHR34475:SF1">
    <property type="entry name" value="CYTOSKELETON PROTEIN RODZ"/>
    <property type="match status" value="1"/>
</dbReference>
<organism evidence="4 5">
    <name type="scientific">Uliginosibacterium flavum</name>
    <dbReference type="NCBI Taxonomy" id="1396831"/>
    <lineage>
        <taxon>Bacteria</taxon>
        <taxon>Pseudomonadati</taxon>
        <taxon>Pseudomonadota</taxon>
        <taxon>Betaproteobacteria</taxon>
        <taxon>Rhodocyclales</taxon>
        <taxon>Zoogloeaceae</taxon>
        <taxon>Uliginosibacterium</taxon>
    </lineage>
</organism>
<name>A0ABV2TN30_9RHOO</name>
<feature type="domain" description="HTH cro/C1-type" evidence="3">
    <location>
        <begin position="23"/>
        <end position="84"/>
    </location>
</feature>
<feature type="region of interest" description="Disordered" evidence="1">
    <location>
        <begin position="178"/>
        <end position="209"/>
    </location>
</feature>
<dbReference type="EMBL" id="JBEWZI010000015">
    <property type="protein sequence ID" value="MET7015314.1"/>
    <property type="molecule type" value="Genomic_DNA"/>
</dbReference>
<evidence type="ECO:0000313" key="5">
    <source>
        <dbReference type="Proteomes" id="UP001549691"/>
    </source>
</evidence>
<evidence type="ECO:0000259" key="3">
    <source>
        <dbReference type="SMART" id="SM00530"/>
    </source>
</evidence>
<keyword evidence="2" id="KW-0472">Membrane</keyword>
<proteinExistence type="predicted"/>
<dbReference type="CDD" id="cd00093">
    <property type="entry name" value="HTH_XRE"/>
    <property type="match status" value="1"/>
</dbReference>
<dbReference type="Pfam" id="PF13464">
    <property type="entry name" value="RodZ_C"/>
    <property type="match status" value="1"/>
</dbReference>
<evidence type="ECO:0000256" key="1">
    <source>
        <dbReference type="SAM" id="MobiDB-lite"/>
    </source>
</evidence>
<reference evidence="4 5" key="1">
    <citation type="submission" date="2024-07" db="EMBL/GenBank/DDBJ databases">
        <title>Uliginosibacterium flavum JJ3220;KACC:17644.</title>
        <authorList>
            <person name="Kim M.K."/>
        </authorList>
    </citation>
    <scope>NUCLEOTIDE SEQUENCE [LARGE SCALE GENOMIC DNA]</scope>
    <source>
        <strain evidence="4 5">KACC:17644</strain>
    </source>
</reference>
<gene>
    <name evidence="4" type="ORF">ABXR19_14070</name>
</gene>
<comment type="caution">
    <text evidence="4">The sequence shown here is derived from an EMBL/GenBank/DDBJ whole genome shotgun (WGS) entry which is preliminary data.</text>
</comment>
<dbReference type="InterPro" id="IPR025194">
    <property type="entry name" value="RodZ-like_C"/>
</dbReference>
<dbReference type="InterPro" id="IPR001387">
    <property type="entry name" value="Cro/C1-type_HTH"/>
</dbReference>
<evidence type="ECO:0000313" key="4">
    <source>
        <dbReference type="EMBL" id="MET7015314.1"/>
    </source>
</evidence>
<protein>
    <submittedName>
        <fullName evidence="4">RodZ domain-containing protein</fullName>
    </submittedName>
</protein>
<dbReference type="Proteomes" id="UP001549691">
    <property type="component" value="Unassembled WGS sequence"/>
</dbReference>
<accession>A0ABV2TN30</accession>
<dbReference type="Pfam" id="PF13413">
    <property type="entry name" value="HTH_25"/>
    <property type="match status" value="1"/>
</dbReference>
<dbReference type="RefSeq" id="WP_354601772.1">
    <property type="nucleotide sequence ID" value="NZ_JBEWZI010000015.1"/>
</dbReference>
<dbReference type="Gene3D" id="1.10.260.40">
    <property type="entry name" value="lambda repressor-like DNA-binding domains"/>
    <property type="match status" value="1"/>
</dbReference>
<feature type="compositionally biased region" description="Low complexity" evidence="1">
    <location>
        <begin position="185"/>
        <end position="207"/>
    </location>
</feature>
<dbReference type="PANTHER" id="PTHR34475">
    <property type="match status" value="1"/>
</dbReference>
<dbReference type="InterPro" id="IPR010982">
    <property type="entry name" value="Lambda_DNA-bd_dom_sf"/>
</dbReference>